<gene>
    <name evidence="2" type="ORF">N8I77_006388</name>
</gene>
<organism evidence="2 3">
    <name type="scientific">Phomopsis amygdali</name>
    <name type="common">Fusicoccum amygdali</name>
    <dbReference type="NCBI Taxonomy" id="1214568"/>
    <lineage>
        <taxon>Eukaryota</taxon>
        <taxon>Fungi</taxon>
        <taxon>Dikarya</taxon>
        <taxon>Ascomycota</taxon>
        <taxon>Pezizomycotina</taxon>
        <taxon>Sordariomycetes</taxon>
        <taxon>Sordariomycetidae</taxon>
        <taxon>Diaporthales</taxon>
        <taxon>Diaporthaceae</taxon>
        <taxon>Diaporthe</taxon>
    </lineage>
</organism>
<sequence length="123" mass="13839">MRASVQQASNPSSFDLSSVRVQDALPLSFHELSYRRLCALIFDLALFCARHSERSLTTSVVCLDRSVDTIAAQRDSGQYDMWQLPTSTKFSPFRLPRDEQTQTASPARLPPVPGEEHWTGLKL</sequence>
<keyword evidence="3" id="KW-1185">Reference proteome</keyword>
<dbReference type="EMBL" id="JAUJFL010000003">
    <property type="protein sequence ID" value="KAK2607727.1"/>
    <property type="molecule type" value="Genomic_DNA"/>
</dbReference>
<evidence type="ECO:0000256" key="1">
    <source>
        <dbReference type="SAM" id="MobiDB-lite"/>
    </source>
</evidence>
<evidence type="ECO:0000313" key="3">
    <source>
        <dbReference type="Proteomes" id="UP001265746"/>
    </source>
</evidence>
<evidence type="ECO:0000313" key="2">
    <source>
        <dbReference type="EMBL" id="KAK2607727.1"/>
    </source>
</evidence>
<feature type="region of interest" description="Disordered" evidence="1">
    <location>
        <begin position="90"/>
        <end position="123"/>
    </location>
</feature>
<name>A0AAD9SGX0_PHOAM</name>
<feature type="compositionally biased region" description="Basic and acidic residues" evidence="1">
    <location>
        <begin position="114"/>
        <end position="123"/>
    </location>
</feature>
<dbReference type="Proteomes" id="UP001265746">
    <property type="component" value="Unassembled WGS sequence"/>
</dbReference>
<proteinExistence type="predicted"/>
<protein>
    <submittedName>
        <fullName evidence="2">Uncharacterized protein</fullName>
    </submittedName>
</protein>
<reference evidence="2" key="1">
    <citation type="submission" date="2023-06" db="EMBL/GenBank/DDBJ databases">
        <authorList>
            <person name="Noh H."/>
        </authorList>
    </citation>
    <scope>NUCLEOTIDE SEQUENCE</scope>
    <source>
        <strain evidence="2">DUCC20226</strain>
    </source>
</reference>
<accession>A0AAD9SGX0</accession>
<dbReference type="AlphaFoldDB" id="A0AAD9SGX0"/>
<comment type="caution">
    <text evidence="2">The sequence shown here is derived from an EMBL/GenBank/DDBJ whole genome shotgun (WGS) entry which is preliminary data.</text>
</comment>